<feature type="transmembrane region" description="Helical" evidence="1">
    <location>
        <begin position="186"/>
        <end position="209"/>
    </location>
</feature>
<dbReference type="EMBL" id="AAGK01000005">
    <property type="protein sequence ID" value="EAN31226.1"/>
    <property type="molecule type" value="Genomic_DNA"/>
</dbReference>
<evidence type="ECO:0000256" key="1">
    <source>
        <dbReference type="SAM" id="Phobius"/>
    </source>
</evidence>
<dbReference type="eggNOG" id="ENOG502QY7C">
    <property type="taxonomic scope" value="Eukaryota"/>
</dbReference>
<keyword evidence="1" id="KW-1133">Transmembrane helix</keyword>
<accession>Q4MZN5</accession>
<keyword evidence="1" id="KW-0472">Membrane</keyword>
<name>Q4MZN5_THEPA</name>
<organism evidence="2 3">
    <name type="scientific">Theileria parva</name>
    <name type="common">East coast fever infection agent</name>
    <dbReference type="NCBI Taxonomy" id="5875"/>
    <lineage>
        <taxon>Eukaryota</taxon>
        <taxon>Sar</taxon>
        <taxon>Alveolata</taxon>
        <taxon>Apicomplexa</taxon>
        <taxon>Aconoidasida</taxon>
        <taxon>Piroplasmida</taxon>
        <taxon>Theileriidae</taxon>
        <taxon>Theileria</taxon>
    </lineage>
</organism>
<protein>
    <submittedName>
        <fullName evidence="2">Uncharacterized protein</fullName>
    </submittedName>
</protein>
<comment type="caution">
    <text evidence="2">The sequence shown here is derived from an EMBL/GenBank/DDBJ whole genome shotgun (WGS) entry which is preliminary data.</text>
</comment>
<dbReference type="VEuPathDB" id="PiroplasmaDB:TpMuguga_03g00482"/>
<evidence type="ECO:0000313" key="2">
    <source>
        <dbReference type="EMBL" id="EAN31226.1"/>
    </source>
</evidence>
<sequence>MAAELQYKAETKNGKPVLYNRITPESEWDDITHTRHNLDNLEFYDLNIKLTKVSQCSTELSGLIFRIFLNFLCYHLENGDKLLWNYRADPFHRIPFQLFNLKRNTMRLVFKENTMENLSMVGYVNDWVKPGKILQKTINGNKTIAIGDQRTINNLNHWLLTCFPVSKPSQLIPDVKSTQLPSHNTLMLITILNILLLITIHNTLMLITIHNIL</sequence>
<reference evidence="2 3" key="1">
    <citation type="journal article" date="2005" name="Science">
        <title>Genome sequence of Theileria parva, a bovine pathogen that transforms lymphocytes.</title>
        <authorList>
            <person name="Gardner M.J."/>
            <person name="Bishop R."/>
            <person name="Shah T."/>
            <person name="de Villiers E.P."/>
            <person name="Carlton J.M."/>
            <person name="Hall N."/>
            <person name="Ren Q."/>
            <person name="Paulsen I.T."/>
            <person name="Pain A."/>
            <person name="Berriman M."/>
            <person name="Wilson R.J.M."/>
            <person name="Sato S."/>
            <person name="Ralph S.A."/>
            <person name="Mann D.J."/>
            <person name="Xiong Z."/>
            <person name="Shallom S.J."/>
            <person name="Weidman J."/>
            <person name="Jiang L."/>
            <person name="Lynn J."/>
            <person name="Weaver B."/>
            <person name="Shoaibi A."/>
            <person name="Domingo A.R."/>
            <person name="Wasawo D."/>
            <person name="Crabtree J."/>
            <person name="Wortman J.R."/>
            <person name="Haas B."/>
            <person name="Angiuoli S.V."/>
            <person name="Creasy T.H."/>
            <person name="Lu C."/>
            <person name="Suh B."/>
            <person name="Silva J.C."/>
            <person name="Utterback T.R."/>
            <person name="Feldblyum T.V."/>
            <person name="Pertea M."/>
            <person name="Allen J."/>
            <person name="Nierman W.C."/>
            <person name="Taracha E.L.N."/>
            <person name="Salzberg S.L."/>
            <person name="White O.R."/>
            <person name="Fitzhugh H.A."/>
            <person name="Morzaria S."/>
            <person name="Venter J.C."/>
            <person name="Fraser C.M."/>
            <person name="Nene V."/>
        </authorList>
    </citation>
    <scope>NUCLEOTIDE SEQUENCE [LARGE SCALE GENOMIC DNA]</scope>
    <source>
        <strain evidence="2 3">Muguga</strain>
    </source>
</reference>
<keyword evidence="3" id="KW-1185">Reference proteome</keyword>
<keyword evidence="1" id="KW-0812">Transmembrane</keyword>
<dbReference type="AlphaFoldDB" id="Q4MZN5"/>
<dbReference type="RefSeq" id="XP_763509.1">
    <property type="nucleotide sequence ID" value="XM_758416.1"/>
</dbReference>
<dbReference type="InParanoid" id="Q4MZN5"/>
<dbReference type="KEGG" id="tpv:TP03_0482"/>
<proteinExistence type="predicted"/>
<evidence type="ECO:0000313" key="3">
    <source>
        <dbReference type="Proteomes" id="UP000001949"/>
    </source>
</evidence>
<dbReference type="Proteomes" id="UP000001949">
    <property type="component" value="Unassembled WGS sequence"/>
</dbReference>
<gene>
    <name evidence="2" type="ordered locus">TP03_0482</name>
</gene>
<dbReference type="GeneID" id="3499944"/>